<organism evidence="1 2">
    <name type="scientific">Roseinatronobacter thiooxidans</name>
    <dbReference type="NCBI Taxonomy" id="121821"/>
    <lineage>
        <taxon>Bacteria</taxon>
        <taxon>Pseudomonadati</taxon>
        <taxon>Pseudomonadota</taxon>
        <taxon>Alphaproteobacteria</taxon>
        <taxon>Rhodobacterales</taxon>
        <taxon>Paracoccaceae</taxon>
        <taxon>Roseinatronobacter</taxon>
    </lineage>
</organism>
<keyword evidence="1" id="KW-0969">Cilium</keyword>
<evidence type="ECO:0000313" key="2">
    <source>
        <dbReference type="Proteomes" id="UP000249364"/>
    </source>
</evidence>
<dbReference type="STRING" id="121821.GCA_001870675_03057"/>
<proteinExistence type="predicted"/>
<protein>
    <submittedName>
        <fullName evidence="1">Flagellar assembly protein FliH</fullName>
    </submittedName>
</protein>
<keyword evidence="2" id="KW-1185">Reference proteome</keyword>
<name>A0A2W7QEG4_9RHOB</name>
<accession>A0A2W7QEG4</accession>
<dbReference type="OrthoDB" id="7870971at2"/>
<dbReference type="Proteomes" id="UP000249364">
    <property type="component" value="Unassembled WGS sequence"/>
</dbReference>
<dbReference type="EMBL" id="QKZQ01000003">
    <property type="protein sequence ID" value="PZX46591.1"/>
    <property type="molecule type" value="Genomic_DNA"/>
</dbReference>
<comment type="caution">
    <text evidence="1">The sequence shown here is derived from an EMBL/GenBank/DDBJ whole genome shotgun (WGS) entry which is preliminary data.</text>
</comment>
<reference evidence="1 2" key="1">
    <citation type="submission" date="2018-06" db="EMBL/GenBank/DDBJ databases">
        <title>Genomic Encyclopedia of Archaeal and Bacterial Type Strains, Phase II (KMG-II): from individual species to whole genera.</title>
        <authorList>
            <person name="Goeker M."/>
        </authorList>
    </citation>
    <scope>NUCLEOTIDE SEQUENCE [LARGE SCALE GENOMIC DNA]</scope>
    <source>
        <strain evidence="1 2">DSM 13087</strain>
    </source>
</reference>
<dbReference type="RefSeq" id="WP_071470826.1">
    <property type="nucleotide sequence ID" value="NZ_MEHT01000045.1"/>
</dbReference>
<dbReference type="AlphaFoldDB" id="A0A2W7QEG4"/>
<keyword evidence="1" id="KW-0966">Cell projection</keyword>
<sequence>MRPALLNLEVFELGQVDDQSPVLDAFQAEKMRESAYEQGYGAGWQDALEHMRNEDELRQIAAQEALQAIGFSYNEAHQALAGSFLALTQAMLDRVLPEAARVALPAFLAAELEALIAQHTHPDIQILCAPSVRQSLGAVVSSCTQTRIELVAEPSFTEAQLALRLGTQERVIDLDALLARMREVFAQTQTWHTEQEAAHGRA</sequence>
<keyword evidence="1" id="KW-0282">Flagellum</keyword>
<gene>
    <name evidence="1" type="ORF">LY56_00792</name>
</gene>
<evidence type="ECO:0000313" key="1">
    <source>
        <dbReference type="EMBL" id="PZX46591.1"/>
    </source>
</evidence>